<dbReference type="PATRIC" id="fig|1127699.3.peg.1235"/>
<dbReference type="AlphaFoldDB" id="L1N9Z2"/>
<dbReference type="STRING" id="1127699.HMPREF9151_01335"/>
<name>L1N9Z2_9BACT</name>
<protein>
    <submittedName>
        <fullName evidence="1">Uncharacterized protein</fullName>
    </submittedName>
</protein>
<dbReference type="Proteomes" id="UP000010433">
    <property type="component" value="Unassembled WGS sequence"/>
</dbReference>
<dbReference type="EMBL" id="AMEP01000089">
    <property type="protein sequence ID" value="EKY00100.1"/>
    <property type="molecule type" value="Genomic_DNA"/>
</dbReference>
<keyword evidence="2" id="KW-1185">Reference proteome</keyword>
<gene>
    <name evidence="1" type="ORF">HMPREF9151_01335</name>
</gene>
<evidence type="ECO:0000313" key="2">
    <source>
        <dbReference type="Proteomes" id="UP000010433"/>
    </source>
</evidence>
<comment type="caution">
    <text evidence="1">The sequence shown here is derived from an EMBL/GenBank/DDBJ whole genome shotgun (WGS) entry which is preliminary data.</text>
</comment>
<organism evidence="1 2">
    <name type="scientific">Hoylesella saccharolytica F0055</name>
    <dbReference type="NCBI Taxonomy" id="1127699"/>
    <lineage>
        <taxon>Bacteria</taxon>
        <taxon>Pseudomonadati</taxon>
        <taxon>Bacteroidota</taxon>
        <taxon>Bacteroidia</taxon>
        <taxon>Bacteroidales</taxon>
        <taxon>Prevotellaceae</taxon>
        <taxon>Hoylesella</taxon>
    </lineage>
</organism>
<reference evidence="1 2" key="1">
    <citation type="submission" date="2012-05" db="EMBL/GenBank/DDBJ databases">
        <authorList>
            <person name="Weinstock G."/>
            <person name="Sodergren E."/>
            <person name="Lobos E.A."/>
            <person name="Fulton L."/>
            <person name="Fulton R."/>
            <person name="Courtney L."/>
            <person name="Fronick C."/>
            <person name="O'Laughlin M."/>
            <person name="Godfrey J."/>
            <person name="Wilson R.M."/>
            <person name="Miner T."/>
            <person name="Farmer C."/>
            <person name="Delehaunty K."/>
            <person name="Cordes M."/>
            <person name="Minx P."/>
            <person name="Tomlinson C."/>
            <person name="Chen J."/>
            <person name="Wollam A."/>
            <person name="Pepin K.H."/>
            <person name="Bhonagiri V."/>
            <person name="Zhang X."/>
            <person name="Suruliraj S."/>
            <person name="Warren W."/>
            <person name="Mitreva M."/>
            <person name="Mardis E.R."/>
            <person name="Wilson R.K."/>
        </authorList>
    </citation>
    <scope>NUCLEOTIDE SEQUENCE [LARGE SCALE GENOMIC DNA]</scope>
    <source>
        <strain evidence="1 2">F0055</strain>
    </source>
</reference>
<dbReference type="HOGENOM" id="CLU_2274862_0_0_10"/>
<proteinExistence type="predicted"/>
<sequence length="102" mass="12036">MCVSELIVLEQWKGKLNSRKFYRHKIPSFYFRYAPFLLHSRNKKINYFKFSGKQWIDLIFFLNSATTIVLNHGQNDEKYSCAKSCGFSDKRKDKSVIVNGDT</sequence>
<evidence type="ECO:0000313" key="1">
    <source>
        <dbReference type="EMBL" id="EKY00100.1"/>
    </source>
</evidence>
<accession>L1N9Z2</accession>